<reference evidence="3 4" key="1">
    <citation type="submission" date="2015-11" db="EMBL/GenBank/DDBJ databases">
        <title>Expanding the genomic diversity of Burkholderia species for the development of highly accurate diagnostics.</title>
        <authorList>
            <person name="Sahl J."/>
            <person name="Keim P."/>
            <person name="Wagner D."/>
        </authorList>
    </citation>
    <scope>NUCLEOTIDE SEQUENCE [LARGE SCALE GENOMIC DNA]</scope>
    <source>
        <strain evidence="3 4">TSV85</strain>
    </source>
</reference>
<feature type="transmembrane region" description="Helical" evidence="1">
    <location>
        <begin position="201"/>
        <end position="229"/>
    </location>
</feature>
<dbReference type="PANTHER" id="PTHR19353:SF19">
    <property type="entry name" value="DELTA(5) FATTY ACID DESATURASE C-RELATED"/>
    <property type="match status" value="1"/>
</dbReference>
<keyword evidence="1" id="KW-0812">Transmembrane</keyword>
<keyword evidence="1" id="KW-1133">Transmembrane helix</keyword>
<dbReference type="PANTHER" id="PTHR19353">
    <property type="entry name" value="FATTY ACID DESATURASE 2"/>
    <property type="match status" value="1"/>
</dbReference>
<feature type="domain" description="Fatty acid desaturase" evidence="2">
    <location>
        <begin position="71"/>
        <end position="305"/>
    </location>
</feature>
<evidence type="ECO:0000313" key="4">
    <source>
        <dbReference type="Proteomes" id="UP000062788"/>
    </source>
</evidence>
<dbReference type="GO" id="GO:0016020">
    <property type="term" value="C:membrane"/>
    <property type="evidence" value="ECO:0007669"/>
    <property type="project" value="TreeGrafter"/>
</dbReference>
<dbReference type="AlphaFoldDB" id="A0A103DVJ0"/>
<keyword evidence="1" id="KW-0472">Membrane</keyword>
<dbReference type="OrthoDB" id="9800167at2"/>
<dbReference type="InterPro" id="IPR005804">
    <property type="entry name" value="FA_desaturase_dom"/>
</dbReference>
<gene>
    <name evidence="3" type="ORF">WS67_22760</name>
</gene>
<evidence type="ECO:0000256" key="1">
    <source>
        <dbReference type="SAM" id="Phobius"/>
    </source>
</evidence>
<proteinExistence type="predicted"/>
<feature type="transmembrane region" description="Helical" evidence="1">
    <location>
        <begin position="46"/>
        <end position="66"/>
    </location>
</feature>
<dbReference type="Proteomes" id="UP000062788">
    <property type="component" value="Unassembled WGS sequence"/>
</dbReference>
<dbReference type="GO" id="GO:0016717">
    <property type="term" value="F:oxidoreductase activity, acting on paired donors, with oxidation of a pair of donors resulting in the reduction of molecular oxygen to two molecules of water"/>
    <property type="evidence" value="ECO:0007669"/>
    <property type="project" value="TreeGrafter"/>
</dbReference>
<name>A0A103DVJ0_9BURK</name>
<accession>A0A103DVJ0</accession>
<feature type="transmembrane region" description="Helical" evidence="1">
    <location>
        <begin position="72"/>
        <end position="90"/>
    </location>
</feature>
<dbReference type="GO" id="GO:0008610">
    <property type="term" value="P:lipid biosynthetic process"/>
    <property type="evidence" value="ECO:0007669"/>
    <property type="project" value="UniProtKB-ARBA"/>
</dbReference>
<comment type="caution">
    <text evidence="3">The sequence shown here is derived from an EMBL/GenBank/DDBJ whole genome shotgun (WGS) entry which is preliminary data.</text>
</comment>
<keyword evidence="4" id="KW-1185">Reference proteome</keyword>
<protein>
    <recommendedName>
        <fullName evidence="2">Fatty acid desaturase domain-containing protein</fullName>
    </recommendedName>
</protein>
<dbReference type="EMBL" id="LOWA01000057">
    <property type="protein sequence ID" value="KVE23504.1"/>
    <property type="molecule type" value="Genomic_DNA"/>
</dbReference>
<dbReference type="Pfam" id="PF00487">
    <property type="entry name" value="FA_desaturase"/>
    <property type="match status" value="1"/>
</dbReference>
<dbReference type="InterPro" id="IPR012171">
    <property type="entry name" value="Fatty_acid_desaturase"/>
</dbReference>
<evidence type="ECO:0000259" key="2">
    <source>
        <dbReference type="Pfam" id="PF00487"/>
    </source>
</evidence>
<organism evidence="3 4">
    <name type="scientific">Burkholderia singularis</name>
    <dbReference type="NCBI Taxonomy" id="1503053"/>
    <lineage>
        <taxon>Bacteria</taxon>
        <taxon>Pseudomonadati</taxon>
        <taxon>Pseudomonadota</taxon>
        <taxon>Betaproteobacteria</taxon>
        <taxon>Burkholderiales</taxon>
        <taxon>Burkholderiaceae</taxon>
        <taxon>Burkholderia</taxon>
        <taxon>pseudomallei group</taxon>
    </lineage>
</organism>
<sequence>MGTLYLKGQSEQEDNLEGDVDVKLAPVSGADNRRQLPRQLFERKPLIFVAKFTLAITLIGVGWLAIGYQLPWPVIVVAMLINGLMYAHLVELQHECLHGHAFRSSGLNRLFGVLCGIFMMSSHSHYRYDHLRHHAYLGTATNSEHFDYRFQNLDSWLGFARSFFDLSRYRRLARLSWLSLAWRPLPNIDKRKYNRDIKQEYLLNLAVLVASIGYTIQSGSMLVALAWWIPTLLVAEGVHFMIEMPEHFGLNTQTDPNVLTNTRTIHTSKFFTWFVNGNDLHTAHHYHHGVPMCNIHQLNDLIEPYTTTIESSYLSFYRRVINGNICQSIDTSSMKR</sequence>
<evidence type="ECO:0000313" key="3">
    <source>
        <dbReference type="EMBL" id="KVE23504.1"/>
    </source>
</evidence>